<dbReference type="Proteomes" id="UP000790709">
    <property type="component" value="Unassembled WGS sequence"/>
</dbReference>
<keyword evidence="2" id="KW-1185">Reference proteome</keyword>
<accession>A0ACB8AUQ5</accession>
<sequence>MSAHQILDSSPVPIPPIRDKPRPLKRSASQASLASLPTPPRTHHKRSKSRASQHASDDSGSASELDDDLGGGYAAQVRKARSGGESQDEDDDSSRVPRKKRRTSEILPGHDEEEDENAFWTGRSGTSVSARKGDAVADEKDGEERSPSPALLRYRYKAPVSPPPSRRQSQVQSIRATSKPRTRSPPPAFRLPLPPVTPPGRLFIRPPSPTVTSVTPVKSKPKKIWPVRDSPNNPFLAGEDDASAAGPSGWESSDDEEVIGEARVRQGTPTPVPAHEEKPTITYVFRGQKATFHNPLYDLPPEVIAASKLPLDHPEFEVAEACAPRRLFSAGTKRKSRDRSIDAPALGSAGIKRARTVEKHTNESASESEKSTTSTGSRKKLLDAAGSEREPVFSKPPLGESTSRASSVELDKGAARSEVLQRAREDRERRETATKERLGPHDGLRSGAVFAERDEPARRAMGPTRRA</sequence>
<gene>
    <name evidence="1" type="ORF">BV22DRAFT_1200328</name>
</gene>
<organism evidence="1 2">
    <name type="scientific">Leucogyrophana mollusca</name>
    <dbReference type="NCBI Taxonomy" id="85980"/>
    <lineage>
        <taxon>Eukaryota</taxon>
        <taxon>Fungi</taxon>
        <taxon>Dikarya</taxon>
        <taxon>Basidiomycota</taxon>
        <taxon>Agaricomycotina</taxon>
        <taxon>Agaricomycetes</taxon>
        <taxon>Agaricomycetidae</taxon>
        <taxon>Boletales</taxon>
        <taxon>Boletales incertae sedis</taxon>
        <taxon>Leucogyrophana</taxon>
    </lineage>
</organism>
<comment type="caution">
    <text evidence="1">The sequence shown here is derived from an EMBL/GenBank/DDBJ whole genome shotgun (WGS) entry which is preliminary data.</text>
</comment>
<dbReference type="EMBL" id="MU267170">
    <property type="protein sequence ID" value="KAH7917235.1"/>
    <property type="molecule type" value="Genomic_DNA"/>
</dbReference>
<evidence type="ECO:0000313" key="2">
    <source>
        <dbReference type="Proteomes" id="UP000790709"/>
    </source>
</evidence>
<reference evidence="1" key="1">
    <citation type="journal article" date="2021" name="New Phytol.">
        <title>Evolutionary innovations through gain and loss of genes in the ectomycorrhizal Boletales.</title>
        <authorList>
            <person name="Wu G."/>
            <person name="Miyauchi S."/>
            <person name="Morin E."/>
            <person name="Kuo A."/>
            <person name="Drula E."/>
            <person name="Varga T."/>
            <person name="Kohler A."/>
            <person name="Feng B."/>
            <person name="Cao Y."/>
            <person name="Lipzen A."/>
            <person name="Daum C."/>
            <person name="Hundley H."/>
            <person name="Pangilinan J."/>
            <person name="Johnson J."/>
            <person name="Barry K."/>
            <person name="LaButti K."/>
            <person name="Ng V."/>
            <person name="Ahrendt S."/>
            <person name="Min B."/>
            <person name="Choi I.G."/>
            <person name="Park H."/>
            <person name="Plett J.M."/>
            <person name="Magnuson J."/>
            <person name="Spatafora J.W."/>
            <person name="Nagy L.G."/>
            <person name="Henrissat B."/>
            <person name="Grigoriev I.V."/>
            <person name="Yang Z.L."/>
            <person name="Xu J."/>
            <person name="Martin F.M."/>
        </authorList>
    </citation>
    <scope>NUCLEOTIDE SEQUENCE</scope>
    <source>
        <strain evidence="1">KUC20120723A-06</strain>
    </source>
</reference>
<protein>
    <submittedName>
        <fullName evidence="1">Uncharacterized protein</fullName>
    </submittedName>
</protein>
<name>A0ACB8AUQ5_9AGAM</name>
<proteinExistence type="predicted"/>
<evidence type="ECO:0000313" key="1">
    <source>
        <dbReference type="EMBL" id="KAH7917235.1"/>
    </source>
</evidence>